<dbReference type="KEGG" id="nia:A8C56_00270"/>
<keyword evidence="3 4" id="KW-0443">Lipid metabolism</keyword>
<dbReference type="PANTHER" id="PTHR14226">
    <property type="entry name" value="NEUROPATHY TARGET ESTERASE/SWISS CHEESE D.MELANOGASTER"/>
    <property type="match status" value="1"/>
</dbReference>
<feature type="short sequence motif" description="DGA/G" evidence="4">
    <location>
        <begin position="185"/>
        <end position="187"/>
    </location>
</feature>
<name>A0A1A9HZ67_9BACT</name>
<dbReference type="PROSITE" id="PS51635">
    <property type="entry name" value="PNPLA"/>
    <property type="match status" value="1"/>
</dbReference>
<evidence type="ECO:0000256" key="2">
    <source>
        <dbReference type="ARBA" id="ARBA00022963"/>
    </source>
</evidence>
<feature type="domain" description="PNPLA" evidence="5">
    <location>
        <begin position="5"/>
        <end position="198"/>
    </location>
</feature>
<feature type="active site" description="Proton acceptor" evidence="4">
    <location>
        <position position="185"/>
    </location>
</feature>
<organism evidence="6 7">
    <name type="scientific">Niabella ginsenosidivorans</name>
    <dbReference type="NCBI Taxonomy" id="1176587"/>
    <lineage>
        <taxon>Bacteria</taxon>
        <taxon>Pseudomonadati</taxon>
        <taxon>Bacteroidota</taxon>
        <taxon>Chitinophagia</taxon>
        <taxon>Chitinophagales</taxon>
        <taxon>Chitinophagaceae</taxon>
        <taxon>Niabella</taxon>
    </lineage>
</organism>
<dbReference type="STRING" id="1176587.A8C56_00270"/>
<dbReference type="InterPro" id="IPR002641">
    <property type="entry name" value="PNPLA_dom"/>
</dbReference>
<gene>
    <name evidence="6" type="ORF">A8C56_00270</name>
</gene>
<dbReference type="SUPFAM" id="SSF52151">
    <property type="entry name" value="FabD/lysophospholipase-like"/>
    <property type="match status" value="1"/>
</dbReference>
<dbReference type="PANTHER" id="PTHR14226:SF74">
    <property type="entry name" value="BLR4684 PROTEIN"/>
    <property type="match status" value="1"/>
</dbReference>
<keyword evidence="2 4" id="KW-0442">Lipid degradation</keyword>
<dbReference type="InterPro" id="IPR016035">
    <property type="entry name" value="Acyl_Trfase/lysoPLipase"/>
</dbReference>
<keyword evidence="1 4" id="KW-0378">Hydrolase</keyword>
<dbReference type="Proteomes" id="UP000077667">
    <property type="component" value="Chromosome"/>
</dbReference>
<sequence>MNKALIISGGGSKGAFAVGVIKDLVTTYQLNFDTVVGTSTGSLIAPLAAMQQLNTLEHLYTSFTTDDLIEKYNIGARLNQSSLFTANGLGARVKEIYTDDFYASLINAGKKIYLTSTCLQSQELVVFTTDPNPAAGGYYTVQKIQNADHFRRAIMASASQPVFMPPVQVNKNITGSANPDYQFVDGGVREYAGMGIALDAGATELFTILLSAKNSVPDNVQYTNLFSILLQTVDIFITDVSTNDLYGPKQFISFINYINEARQSMKSAGVPEQAIKNYFSNQNPAYKNLLDRSSIKWHIIQPDHPLGGGPGGLEFDPAEMKNMLATGAITAAAYVASLKPGDVDWA</sequence>
<dbReference type="RefSeq" id="WP_067750562.1">
    <property type="nucleotide sequence ID" value="NZ_CP015772.1"/>
</dbReference>
<dbReference type="GO" id="GO:0016042">
    <property type="term" value="P:lipid catabolic process"/>
    <property type="evidence" value="ECO:0007669"/>
    <property type="project" value="UniProtKB-UniRule"/>
</dbReference>
<dbReference type="OrthoDB" id="1489257at2"/>
<dbReference type="AlphaFoldDB" id="A0A1A9HZ67"/>
<dbReference type="EMBL" id="CP015772">
    <property type="protein sequence ID" value="ANH79614.1"/>
    <property type="molecule type" value="Genomic_DNA"/>
</dbReference>
<dbReference type="GO" id="GO:0016787">
    <property type="term" value="F:hydrolase activity"/>
    <property type="evidence" value="ECO:0007669"/>
    <property type="project" value="UniProtKB-UniRule"/>
</dbReference>
<evidence type="ECO:0000256" key="1">
    <source>
        <dbReference type="ARBA" id="ARBA00022801"/>
    </source>
</evidence>
<feature type="short sequence motif" description="GXSXG" evidence="4">
    <location>
        <begin position="37"/>
        <end position="41"/>
    </location>
</feature>
<evidence type="ECO:0000256" key="4">
    <source>
        <dbReference type="PROSITE-ProRule" id="PRU01161"/>
    </source>
</evidence>
<reference evidence="6 7" key="1">
    <citation type="submission" date="2016-05" db="EMBL/GenBank/DDBJ databases">
        <title>Niabella ginsenosidivorans BS26 whole genome sequencing.</title>
        <authorList>
            <person name="Im W.T."/>
            <person name="Siddiqi M.Z."/>
        </authorList>
    </citation>
    <scope>NUCLEOTIDE SEQUENCE [LARGE SCALE GENOMIC DNA]</scope>
    <source>
        <strain evidence="6 7">BS26</strain>
    </source>
</reference>
<dbReference type="Gene3D" id="3.40.1090.10">
    <property type="entry name" value="Cytosolic phospholipase A2 catalytic domain"/>
    <property type="match status" value="2"/>
</dbReference>
<accession>A0A1A9HZ67</accession>
<feature type="short sequence motif" description="GXGXXG" evidence="4">
    <location>
        <begin position="9"/>
        <end position="14"/>
    </location>
</feature>
<keyword evidence="7" id="KW-1185">Reference proteome</keyword>
<feature type="active site" description="Nucleophile" evidence="4">
    <location>
        <position position="39"/>
    </location>
</feature>
<evidence type="ECO:0000259" key="5">
    <source>
        <dbReference type="PROSITE" id="PS51635"/>
    </source>
</evidence>
<protein>
    <submittedName>
        <fullName evidence="6">Patatin</fullName>
    </submittedName>
</protein>
<evidence type="ECO:0000256" key="3">
    <source>
        <dbReference type="ARBA" id="ARBA00023098"/>
    </source>
</evidence>
<dbReference type="Pfam" id="PF01734">
    <property type="entry name" value="Patatin"/>
    <property type="match status" value="1"/>
</dbReference>
<proteinExistence type="predicted"/>
<dbReference type="InterPro" id="IPR050301">
    <property type="entry name" value="NTE"/>
</dbReference>
<evidence type="ECO:0000313" key="7">
    <source>
        <dbReference type="Proteomes" id="UP000077667"/>
    </source>
</evidence>
<evidence type="ECO:0000313" key="6">
    <source>
        <dbReference type="EMBL" id="ANH79614.1"/>
    </source>
</evidence>